<keyword evidence="4" id="KW-0456">Lyase</keyword>
<dbReference type="GO" id="GO:0008270">
    <property type="term" value="F:zinc ion binding"/>
    <property type="evidence" value="ECO:0007669"/>
    <property type="project" value="UniProtKB-UniRule"/>
</dbReference>
<feature type="domain" description="Alpha-carbonic anhydrase" evidence="5">
    <location>
        <begin position="68"/>
        <end position="313"/>
    </location>
</feature>
<protein>
    <recommendedName>
        <fullName evidence="4">Carbonic anhydrase</fullName>
        <ecNumber evidence="4">4.2.1.1</ecNumber>
    </recommendedName>
</protein>
<evidence type="ECO:0000313" key="6">
    <source>
        <dbReference type="EMBL" id="KAK9758566.1"/>
    </source>
</evidence>
<dbReference type="GO" id="GO:0004089">
    <property type="term" value="F:carbonate dehydratase activity"/>
    <property type="evidence" value="ECO:0007669"/>
    <property type="project" value="UniProtKB-UniRule"/>
</dbReference>
<accession>A0AAW1N9T9</accession>
<dbReference type="AlphaFoldDB" id="A0AAW1N9T9"/>
<keyword evidence="7" id="KW-1185">Reference proteome</keyword>
<dbReference type="CDD" id="cd00326">
    <property type="entry name" value="alpha_CA"/>
    <property type="match status" value="1"/>
</dbReference>
<evidence type="ECO:0000256" key="3">
    <source>
        <dbReference type="ARBA" id="ARBA00022833"/>
    </source>
</evidence>
<dbReference type="PROSITE" id="PS51144">
    <property type="entry name" value="ALPHA_CA_2"/>
    <property type="match status" value="1"/>
</dbReference>
<comment type="function">
    <text evidence="4">Reversible hydration of carbon dioxide.</text>
</comment>
<dbReference type="EC" id="4.2.1.1" evidence="4"/>
<dbReference type="Pfam" id="PF00194">
    <property type="entry name" value="Carb_anhydrase"/>
    <property type="match status" value="1"/>
</dbReference>
<evidence type="ECO:0000256" key="4">
    <source>
        <dbReference type="RuleBase" id="RU367011"/>
    </source>
</evidence>
<dbReference type="PROSITE" id="PS00162">
    <property type="entry name" value="ALPHA_CA_1"/>
    <property type="match status" value="1"/>
</dbReference>
<dbReference type="Proteomes" id="UP001458880">
    <property type="component" value="Unassembled WGS sequence"/>
</dbReference>
<dbReference type="InterPro" id="IPR023561">
    <property type="entry name" value="Carbonic_anhydrase_a-class"/>
</dbReference>
<dbReference type="PANTHER" id="PTHR18952">
    <property type="entry name" value="CARBONIC ANHYDRASE"/>
    <property type="match status" value="1"/>
</dbReference>
<comment type="catalytic activity">
    <reaction evidence="4">
        <text>hydrogencarbonate + H(+) = CO2 + H2O</text>
        <dbReference type="Rhea" id="RHEA:10748"/>
        <dbReference type="ChEBI" id="CHEBI:15377"/>
        <dbReference type="ChEBI" id="CHEBI:15378"/>
        <dbReference type="ChEBI" id="CHEBI:16526"/>
        <dbReference type="ChEBI" id="CHEBI:17544"/>
        <dbReference type="EC" id="4.2.1.1"/>
    </reaction>
</comment>
<keyword evidence="3 4" id="KW-0862">Zinc</keyword>
<dbReference type="InterPro" id="IPR018338">
    <property type="entry name" value="Carbonic_anhydrase_a-class_CS"/>
</dbReference>
<keyword evidence="4" id="KW-0732">Signal</keyword>
<dbReference type="EMBL" id="JASPKY010000003">
    <property type="protein sequence ID" value="KAK9758566.1"/>
    <property type="molecule type" value="Genomic_DNA"/>
</dbReference>
<feature type="signal peptide" evidence="4">
    <location>
        <begin position="1"/>
        <end position="21"/>
    </location>
</feature>
<comment type="cofactor">
    <cofactor evidence="4">
        <name>Zn(2+)</name>
        <dbReference type="ChEBI" id="CHEBI:29105"/>
    </cofactor>
</comment>
<reference evidence="6 7" key="1">
    <citation type="journal article" date="2024" name="BMC Genomics">
        <title>De novo assembly and annotation of Popillia japonica's genome with initial clues to its potential as an invasive pest.</title>
        <authorList>
            <person name="Cucini C."/>
            <person name="Boschi S."/>
            <person name="Funari R."/>
            <person name="Cardaioli E."/>
            <person name="Iannotti N."/>
            <person name="Marturano G."/>
            <person name="Paoli F."/>
            <person name="Bruttini M."/>
            <person name="Carapelli A."/>
            <person name="Frati F."/>
            <person name="Nardi F."/>
        </authorList>
    </citation>
    <scope>NUCLEOTIDE SEQUENCE [LARGE SCALE GENOMIC DNA]</scope>
    <source>
        <strain evidence="6">DMR45628</strain>
    </source>
</reference>
<evidence type="ECO:0000313" key="7">
    <source>
        <dbReference type="Proteomes" id="UP001458880"/>
    </source>
</evidence>
<comment type="caution">
    <text evidence="6">The sequence shown here is derived from an EMBL/GenBank/DDBJ whole genome shotgun (WGS) entry which is preliminary data.</text>
</comment>
<dbReference type="GO" id="GO:0005737">
    <property type="term" value="C:cytoplasm"/>
    <property type="evidence" value="ECO:0007669"/>
    <property type="project" value="TreeGrafter"/>
</dbReference>
<feature type="chain" id="PRO_5043113102" description="Carbonic anhydrase" evidence="4">
    <location>
        <begin position="22"/>
        <end position="313"/>
    </location>
</feature>
<dbReference type="Gene3D" id="3.10.200.10">
    <property type="entry name" value="Alpha carbonic anhydrase"/>
    <property type="match status" value="1"/>
</dbReference>
<organism evidence="6 7">
    <name type="scientific">Popillia japonica</name>
    <name type="common">Japanese beetle</name>
    <dbReference type="NCBI Taxonomy" id="7064"/>
    <lineage>
        <taxon>Eukaryota</taxon>
        <taxon>Metazoa</taxon>
        <taxon>Ecdysozoa</taxon>
        <taxon>Arthropoda</taxon>
        <taxon>Hexapoda</taxon>
        <taxon>Insecta</taxon>
        <taxon>Pterygota</taxon>
        <taxon>Neoptera</taxon>
        <taxon>Endopterygota</taxon>
        <taxon>Coleoptera</taxon>
        <taxon>Polyphaga</taxon>
        <taxon>Scarabaeiformia</taxon>
        <taxon>Scarabaeidae</taxon>
        <taxon>Rutelinae</taxon>
        <taxon>Popillia</taxon>
    </lineage>
</organism>
<dbReference type="PANTHER" id="PTHR18952:SF124">
    <property type="entry name" value="CARBONIC ANHYDRASE 7"/>
    <property type="match status" value="1"/>
</dbReference>
<proteinExistence type="inferred from homology"/>
<gene>
    <name evidence="6" type="ORF">QE152_g624</name>
</gene>
<name>A0AAW1N9T9_POPJA</name>
<evidence type="ECO:0000259" key="5">
    <source>
        <dbReference type="PROSITE" id="PS51144"/>
    </source>
</evidence>
<dbReference type="InterPro" id="IPR001148">
    <property type="entry name" value="CA_dom"/>
</dbReference>
<sequence>MIYYYFSLIFLVQFSCKFTVSVPIDECQTDSAKNPLGENECDSKRPNIFVDRNNLLGKPQALVGPQTVNYQYGTGPMGPTHWAKMFKQCGGKHQSPIDINLATLKNIHMPKLSWDPIYSTMPETMTVENTGYTVELRVKYGNSTQAKIQGGPMNSVYFLDHIHFHWGNSDHKGSEHFINGKSYPMEMHAVHLKPHMSFEQAIKLPDGIVVVAYIFEVEDTCHIPLKYIQETFDLIEMDMKTAQPLQNSPFAPVGSLTTPPCSEAVTWIISPYTIGLSKLQLQAFRKLYDSSKNLENNYRPVQSINGRTVHFVN</sequence>
<evidence type="ECO:0000256" key="2">
    <source>
        <dbReference type="ARBA" id="ARBA00022723"/>
    </source>
</evidence>
<dbReference type="InterPro" id="IPR036398">
    <property type="entry name" value="CA_dom_sf"/>
</dbReference>
<evidence type="ECO:0000256" key="1">
    <source>
        <dbReference type="ARBA" id="ARBA00010718"/>
    </source>
</evidence>
<dbReference type="SUPFAM" id="SSF51069">
    <property type="entry name" value="Carbonic anhydrase"/>
    <property type="match status" value="1"/>
</dbReference>
<keyword evidence="2 4" id="KW-0479">Metal-binding</keyword>
<dbReference type="SMART" id="SM01057">
    <property type="entry name" value="Carb_anhydrase"/>
    <property type="match status" value="1"/>
</dbReference>
<comment type="similarity">
    <text evidence="1 4">Belongs to the alpha-carbonic anhydrase family.</text>
</comment>